<organism evidence="4 5">
    <name type="scientific">Porites lobata</name>
    <dbReference type="NCBI Taxonomy" id="104759"/>
    <lineage>
        <taxon>Eukaryota</taxon>
        <taxon>Metazoa</taxon>
        <taxon>Cnidaria</taxon>
        <taxon>Anthozoa</taxon>
        <taxon>Hexacorallia</taxon>
        <taxon>Scleractinia</taxon>
        <taxon>Fungiina</taxon>
        <taxon>Poritidae</taxon>
        <taxon>Porites</taxon>
    </lineage>
</organism>
<protein>
    <recommendedName>
        <fullName evidence="6">GB1/RHD3-type G domain-containing protein</fullName>
    </recommendedName>
</protein>
<dbReference type="Pfam" id="PF02841">
    <property type="entry name" value="GBP_C"/>
    <property type="match status" value="1"/>
</dbReference>
<dbReference type="InterPro" id="IPR027417">
    <property type="entry name" value="P-loop_NTPase"/>
</dbReference>
<evidence type="ECO:0000259" key="3">
    <source>
        <dbReference type="Pfam" id="PF02841"/>
    </source>
</evidence>
<dbReference type="SUPFAM" id="SSF48340">
    <property type="entry name" value="Interferon-induced guanylate-binding protein 1 (GBP1), C-terminal domain"/>
    <property type="match status" value="1"/>
</dbReference>
<keyword evidence="1" id="KW-0378">Hydrolase</keyword>
<dbReference type="InterPro" id="IPR015894">
    <property type="entry name" value="Guanylate-bd_N"/>
</dbReference>
<reference evidence="4 5" key="1">
    <citation type="submission" date="2022-05" db="EMBL/GenBank/DDBJ databases">
        <authorList>
            <consortium name="Genoscope - CEA"/>
            <person name="William W."/>
        </authorList>
    </citation>
    <scope>NUCLEOTIDE SEQUENCE [LARGE SCALE GENOMIC DNA]</scope>
</reference>
<feature type="domain" description="Guanylate-binding protein N-terminal" evidence="2">
    <location>
        <begin position="3"/>
        <end position="69"/>
    </location>
</feature>
<evidence type="ECO:0000313" key="4">
    <source>
        <dbReference type="EMBL" id="CAH3045105.1"/>
    </source>
</evidence>
<dbReference type="Gene3D" id="1.20.1000.10">
    <property type="entry name" value="Guanylate-binding protein, C-terminal domain"/>
    <property type="match status" value="1"/>
</dbReference>
<dbReference type="InterPro" id="IPR003191">
    <property type="entry name" value="Guanylate-bd/ATL_C"/>
</dbReference>
<feature type="non-terminal residue" evidence="4">
    <location>
        <position position="296"/>
    </location>
</feature>
<evidence type="ECO:0000259" key="2">
    <source>
        <dbReference type="Pfam" id="PF02263"/>
    </source>
</evidence>
<dbReference type="EMBL" id="CALNXK010000013">
    <property type="protein sequence ID" value="CAH3045105.1"/>
    <property type="molecule type" value="Genomic_DNA"/>
</dbReference>
<dbReference type="InterPro" id="IPR036543">
    <property type="entry name" value="Guanylate-bd_C_sf"/>
</dbReference>
<evidence type="ECO:0000313" key="5">
    <source>
        <dbReference type="Proteomes" id="UP001159405"/>
    </source>
</evidence>
<dbReference type="PANTHER" id="PTHR10751">
    <property type="entry name" value="GUANYLATE BINDING PROTEIN"/>
    <property type="match status" value="1"/>
</dbReference>
<dbReference type="Proteomes" id="UP001159405">
    <property type="component" value="Unassembled WGS sequence"/>
</dbReference>
<keyword evidence="5" id="KW-1185">Reference proteome</keyword>
<name>A0ABN8NCX9_9CNID</name>
<dbReference type="Pfam" id="PF02263">
    <property type="entry name" value="GBP"/>
    <property type="match status" value="1"/>
</dbReference>
<feature type="domain" description="Guanylate-binding protein/Atlastin C-terminal" evidence="3">
    <location>
        <begin position="82"/>
        <end position="264"/>
    </location>
</feature>
<proteinExistence type="predicted"/>
<gene>
    <name evidence="4" type="ORF">PLOB_00006621</name>
</gene>
<accession>A0ABN8NCX9</accession>
<evidence type="ECO:0000256" key="1">
    <source>
        <dbReference type="ARBA" id="ARBA00022801"/>
    </source>
</evidence>
<comment type="caution">
    <text evidence="4">The sequence shown here is derived from an EMBL/GenBank/DDBJ whole genome shotgun (WGS) entry which is preliminary data.</text>
</comment>
<evidence type="ECO:0008006" key="6">
    <source>
        <dbReference type="Google" id="ProtNLM"/>
    </source>
</evidence>
<sequence length="296" mass="33827">MVFKVRDSSSAETQDGQKVADSILNYFSGFEAFQLPSPTCDKELLKNINDNKSQINPSFIRELDQFKRMLGNILTPKKSFNEGELVTGEGLAARVQLYVEALNSPGVIPNIQNAWETFVERKCFEAIRGAVNKYEDVMKSNLKNQRPCGNDELRKFHGTALEKGEGYFMTETVGISTSTTENYLNKLKELLNEKLESWKTRNDELTRGFCNSLLIQLKEKRLDPLLRRLQGKEAAKISFDEIIGGYNQIKEDYHNSAIGAKDVIAAVFYEFHLAVLEEQEQYLSLLRQLKDYDKEL</sequence>
<dbReference type="Gene3D" id="3.40.50.300">
    <property type="entry name" value="P-loop containing nucleotide triphosphate hydrolases"/>
    <property type="match status" value="1"/>
</dbReference>